<organism evidence="5 6">
    <name type="scientific">Halomarina oriensis</name>
    <dbReference type="NCBI Taxonomy" id="671145"/>
    <lineage>
        <taxon>Archaea</taxon>
        <taxon>Methanobacteriati</taxon>
        <taxon>Methanobacteriota</taxon>
        <taxon>Stenosarchaea group</taxon>
        <taxon>Halobacteria</taxon>
        <taxon>Halobacteriales</taxon>
        <taxon>Natronomonadaceae</taxon>
        <taxon>Halomarina</taxon>
    </lineage>
</organism>
<comment type="caution">
    <text evidence="5">The sequence shown here is derived from an EMBL/GenBank/DDBJ whole genome shotgun (WGS) entry which is preliminary data.</text>
</comment>
<dbReference type="InterPro" id="IPR016181">
    <property type="entry name" value="Acyl_CoA_acyltransferase"/>
</dbReference>
<keyword evidence="2" id="KW-0012">Acyltransferase</keyword>
<dbReference type="InterPro" id="IPR051531">
    <property type="entry name" value="N-acetyltransferase"/>
</dbReference>
<gene>
    <name evidence="5" type="ORF">GQS65_02130</name>
</gene>
<dbReference type="RefSeq" id="WP_158203026.1">
    <property type="nucleotide sequence ID" value="NZ_WSZK01000006.1"/>
</dbReference>
<dbReference type="InterPro" id="IPR000182">
    <property type="entry name" value="GNAT_dom"/>
</dbReference>
<comment type="similarity">
    <text evidence="3">Belongs to the acetyltransferase family. RimJ subfamily.</text>
</comment>
<evidence type="ECO:0000313" key="6">
    <source>
        <dbReference type="Proteomes" id="UP000451471"/>
    </source>
</evidence>
<dbReference type="GO" id="GO:0016747">
    <property type="term" value="F:acyltransferase activity, transferring groups other than amino-acyl groups"/>
    <property type="evidence" value="ECO:0007669"/>
    <property type="project" value="InterPro"/>
</dbReference>
<reference evidence="5 6" key="1">
    <citation type="submission" date="2019-12" db="EMBL/GenBank/DDBJ databases">
        <title>Halocatena pleomorpha gen. nov. sp. nov., an extremely halophilic archaeon of family Halobacteriaceae isolated from saltpan soil.</title>
        <authorList>
            <person name="Pal Y."/>
            <person name="Verma A."/>
            <person name="Krishnamurthi S."/>
            <person name="Kumar P."/>
        </authorList>
    </citation>
    <scope>NUCLEOTIDE SEQUENCE [LARGE SCALE GENOMIC DNA]</scope>
    <source>
        <strain evidence="5 6">JCM 16495</strain>
    </source>
</reference>
<evidence type="ECO:0000256" key="1">
    <source>
        <dbReference type="ARBA" id="ARBA00022679"/>
    </source>
</evidence>
<dbReference type="AlphaFoldDB" id="A0A6B0GFL5"/>
<evidence type="ECO:0000259" key="4">
    <source>
        <dbReference type="PROSITE" id="PS51186"/>
    </source>
</evidence>
<protein>
    <submittedName>
        <fullName evidence="5">GNAT family N-acetyltransferase</fullName>
    </submittedName>
</protein>
<accession>A0A6B0GFL5</accession>
<dbReference type="OrthoDB" id="120213at2157"/>
<dbReference type="Proteomes" id="UP000451471">
    <property type="component" value="Unassembled WGS sequence"/>
</dbReference>
<evidence type="ECO:0000256" key="2">
    <source>
        <dbReference type="ARBA" id="ARBA00023315"/>
    </source>
</evidence>
<name>A0A6B0GFL5_9EURY</name>
<dbReference type="PANTHER" id="PTHR43792">
    <property type="entry name" value="GNAT FAMILY, PUTATIVE (AFU_ORTHOLOGUE AFUA_3G00765)-RELATED-RELATED"/>
    <property type="match status" value="1"/>
</dbReference>
<sequence length="175" mass="19920">MAGATFLVGDSVELRTVEEDDLDFLRETTNHPDVRRSVGNSAPTNAHAEREWFESMSTDDDAQFLVRADGERVGTVGLHEFRDGWGRAEAGYFFHPDHWGNGYATEAVELVCGYGFRERRLNKVAARTFAFNEASGRVLEKVGFQHEGTLREEAFEQGEYVDLEYWGLLAEEYER</sequence>
<dbReference type="PROSITE" id="PS51186">
    <property type="entry name" value="GNAT"/>
    <property type="match status" value="1"/>
</dbReference>
<dbReference type="PANTHER" id="PTHR43792:SF8">
    <property type="entry name" value="[RIBOSOMAL PROTEIN US5]-ALANINE N-ACETYLTRANSFERASE"/>
    <property type="match status" value="1"/>
</dbReference>
<dbReference type="Gene3D" id="3.40.630.30">
    <property type="match status" value="1"/>
</dbReference>
<evidence type="ECO:0000256" key="3">
    <source>
        <dbReference type="ARBA" id="ARBA00038502"/>
    </source>
</evidence>
<dbReference type="CDD" id="cd04301">
    <property type="entry name" value="NAT_SF"/>
    <property type="match status" value="1"/>
</dbReference>
<dbReference type="Pfam" id="PF13302">
    <property type="entry name" value="Acetyltransf_3"/>
    <property type="match status" value="1"/>
</dbReference>
<keyword evidence="6" id="KW-1185">Reference proteome</keyword>
<dbReference type="SUPFAM" id="SSF55729">
    <property type="entry name" value="Acyl-CoA N-acyltransferases (Nat)"/>
    <property type="match status" value="1"/>
</dbReference>
<dbReference type="EMBL" id="WSZK01000006">
    <property type="protein sequence ID" value="MWG33300.1"/>
    <property type="molecule type" value="Genomic_DNA"/>
</dbReference>
<evidence type="ECO:0000313" key="5">
    <source>
        <dbReference type="EMBL" id="MWG33300.1"/>
    </source>
</evidence>
<feature type="domain" description="N-acetyltransferase" evidence="4">
    <location>
        <begin position="12"/>
        <end position="167"/>
    </location>
</feature>
<proteinExistence type="inferred from homology"/>
<keyword evidence="1 5" id="KW-0808">Transferase</keyword>